<evidence type="ECO:0000256" key="3">
    <source>
        <dbReference type="ARBA" id="ARBA00022643"/>
    </source>
</evidence>
<dbReference type="InterPro" id="IPR001155">
    <property type="entry name" value="OxRdtase_FMN_N"/>
</dbReference>
<comment type="caution">
    <text evidence="7">The sequence shown here is derived from an EMBL/GenBank/DDBJ whole genome shotgun (WGS) entry which is preliminary data.</text>
</comment>
<dbReference type="CDD" id="cd02932">
    <property type="entry name" value="OYE_YqiM_FMN"/>
    <property type="match status" value="1"/>
</dbReference>
<organism evidence="7 8">
    <name type="scientific">Gemmata algarum</name>
    <dbReference type="NCBI Taxonomy" id="2975278"/>
    <lineage>
        <taxon>Bacteria</taxon>
        <taxon>Pseudomonadati</taxon>
        <taxon>Planctomycetota</taxon>
        <taxon>Planctomycetia</taxon>
        <taxon>Gemmatales</taxon>
        <taxon>Gemmataceae</taxon>
        <taxon>Gemmata</taxon>
    </lineage>
</organism>
<evidence type="ECO:0000256" key="5">
    <source>
        <dbReference type="ARBA" id="ARBA00023002"/>
    </source>
</evidence>
<protein>
    <submittedName>
        <fullName evidence="7">NADH:flavin oxidoreductase/NADH oxidase</fullName>
    </submittedName>
</protein>
<keyword evidence="2" id="KW-0285">Flavoprotein</keyword>
<evidence type="ECO:0000256" key="4">
    <source>
        <dbReference type="ARBA" id="ARBA00022857"/>
    </source>
</evidence>
<dbReference type="SUPFAM" id="SSF51395">
    <property type="entry name" value="FMN-linked oxidoreductases"/>
    <property type="match status" value="1"/>
</dbReference>
<evidence type="ECO:0000256" key="1">
    <source>
        <dbReference type="ARBA" id="ARBA00001917"/>
    </source>
</evidence>
<dbReference type="PANTHER" id="PTHR43303:SF4">
    <property type="entry name" value="NADPH DEHYDROGENASE C23G7.10C-RELATED"/>
    <property type="match status" value="1"/>
</dbReference>
<gene>
    <name evidence="7" type="ORF">R5W23_001929</name>
</gene>
<evidence type="ECO:0000313" key="8">
    <source>
        <dbReference type="Proteomes" id="UP001272242"/>
    </source>
</evidence>
<dbReference type="EMBL" id="JAXBLV010000181">
    <property type="protein sequence ID" value="MDY3560683.1"/>
    <property type="molecule type" value="Genomic_DNA"/>
</dbReference>
<sequence>MSEAAHAAGCASGVSHDRNVPDTDLLAPLTVRGVTFRNRIVVSPMCQYCAADGFADDWHLVHLGSRAAGGAGLVFVEATAVAAEGRITPGDLGIWTDAHTEPLKRIADFVTRMGAVPGIQLAHAGRKASCDVPWKGGAQLALDNGGWPTVAPSAVPFNEGDRAPTALDEAGIRAVIGQFKVAAARAVRAGFRVIELHAAHGYLMHEFLSPLSNRRTDRYGGSLENRMRIVLETAAVLRDAVPQELPLFVRISATDWADGGWDLPQSIELAKALKPLGVDLIDCSSGALVPHVKIPVGKGYQVPFADAIRRETGLLTGAVGLITETQQANEVITSGAADLAFLAREMLREPYWALKAAQTLGQEPAWPVQYGYAVKRRG</sequence>
<dbReference type="RefSeq" id="WP_320687221.1">
    <property type="nucleotide sequence ID" value="NZ_JAXBLV010000181.1"/>
</dbReference>
<feature type="domain" description="NADH:flavin oxidoreductase/NADH oxidase N-terminal" evidence="6">
    <location>
        <begin position="25"/>
        <end position="360"/>
    </location>
</feature>
<evidence type="ECO:0000256" key="2">
    <source>
        <dbReference type="ARBA" id="ARBA00022630"/>
    </source>
</evidence>
<dbReference type="Pfam" id="PF00724">
    <property type="entry name" value="Oxidored_FMN"/>
    <property type="match status" value="1"/>
</dbReference>
<accession>A0ABU5F3H1</accession>
<evidence type="ECO:0000313" key="7">
    <source>
        <dbReference type="EMBL" id="MDY3560683.1"/>
    </source>
</evidence>
<keyword evidence="8" id="KW-1185">Reference proteome</keyword>
<dbReference type="PANTHER" id="PTHR43303">
    <property type="entry name" value="NADPH DEHYDROGENASE C23G7.10C-RELATED"/>
    <property type="match status" value="1"/>
</dbReference>
<evidence type="ECO:0000259" key="6">
    <source>
        <dbReference type="Pfam" id="PF00724"/>
    </source>
</evidence>
<keyword evidence="5" id="KW-0560">Oxidoreductase</keyword>
<reference evidence="8" key="1">
    <citation type="journal article" date="2023" name="Mar. Drugs">
        <title>Gemmata algarum, a Novel Planctomycete Isolated from an Algal Mat, Displays Antimicrobial Activity.</title>
        <authorList>
            <person name="Kumar G."/>
            <person name="Kallscheuer N."/>
            <person name="Kashif M."/>
            <person name="Ahamad S."/>
            <person name="Jagadeeshwari U."/>
            <person name="Pannikurungottu S."/>
            <person name="Haufschild T."/>
            <person name="Kabuu M."/>
            <person name="Sasikala C."/>
            <person name="Jogler C."/>
            <person name="Ramana C."/>
        </authorList>
    </citation>
    <scope>NUCLEOTIDE SEQUENCE [LARGE SCALE GENOMIC DNA]</scope>
    <source>
        <strain evidence="8">JC673</strain>
    </source>
</reference>
<dbReference type="Gene3D" id="3.20.20.70">
    <property type="entry name" value="Aldolase class I"/>
    <property type="match status" value="1"/>
</dbReference>
<proteinExistence type="predicted"/>
<dbReference type="InterPro" id="IPR013785">
    <property type="entry name" value="Aldolase_TIM"/>
</dbReference>
<dbReference type="InterPro" id="IPR044152">
    <property type="entry name" value="YqjM-like"/>
</dbReference>
<dbReference type="Proteomes" id="UP001272242">
    <property type="component" value="Unassembled WGS sequence"/>
</dbReference>
<name>A0ABU5F3H1_9BACT</name>
<keyword evidence="3" id="KW-0288">FMN</keyword>
<comment type="cofactor">
    <cofactor evidence="1">
        <name>FMN</name>
        <dbReference type="ChEBI" id="CHEBI:58210"/>
    </cofactor>
</comment>
<keyword evidence="4" id="KW-0521">NADP</keyword>